<dbReference type="SUPFAM" id="SSF53697">
    <property type="entry name" value="SIS domain"/>
    <property type="match status" value="1"/>
</dbReference>
<dbReference type="PANTHER" id="PTHR10937">
    <property type="entry name" value="GLUCOSAMINE--FRUCTOSE-6-PHOSPHATE AMINOTRANSFERASE, ISOMERIZING"/>
    <property type="match status" value="1"/>
</dbReference>
<evidence type="ECO:0000256" key="7">
    <source>
        <dbReference type="ARBA" id="ARBA00022576"/>
    </source>
</evidence>
<keyword evidence="9" id="KW-0677">Repeat</keyword>
<dbReference type="InterPro" id="IPR035490">
    <property type="entry name" value="GlmS/FrlB_SIS"/>
</dbReference>
<feature type="domain" description="SIS" evidence="12">
    <location>
        <begin position="445"/>
        <end position="586"/>
    </location>
</feature>
<evidence type="ECO:0000256" key="9">
    <source>
        <dbReference type="ARBA" id="ARBA00022737"/>
    </source>
</evidence>
<accession>A0AA35SZ90</accession>
<comment type="subcellular location">
    <subcellularLocation>
        <location evidence="2">Cytoplasm</location>
    </subcellularLocation>
</comment>
<dbReference type="Pfam" id="PF13522">
    <property type="entry name" value="GATase_6"/>
    <property type="match status" value="1"/>
</dbReference>
<evidence type="ECO:0000259" key="12">
    <source>
        <dbReference type="PROSITE" id="PS51464"/>
    </source>
</evidence>
<dbReference type="GO" id="GO:0006002">
    <property type="term" value="P:fructose 6-phosphate metabolic process"/>
    <property type="evidence" value="ECO:0007669"/>
    <property type="project" value="TreeGrafter"/>
</dbReference>
<feature type="domain" description="SIS" evidence="12">
    <location>
        <begin position="271"/>
        <end position="420"/>
    </location>
</feature>
<dbReference type="FunFam" id="3.60.20.10:FF:000006">
    <property type="entry name" value="Glutamine--fructose-6-phosphate aminotransferase [isomerizing]"/>
    <property type="match status" value="1"/>
</dbReference>
<dbReference type="EMBL" id="CASHTH010002987">
    <property type="protein sequence ID" value="CAI8038384.1"/>
    <property type="molecule type" value="Genomic_DNA"/>
</dbReference>
<dbReference type="GO" id="GO:0097367">
    <property type="term" value="F:carbohydrate derivative binding"/>
    <property type="evidence" value="ECO:0007669"/>
    <property type="project" value="InterPro"/>
</dbReference>
<evidence type="ECO:0000259" key="11">
    <source>
        <dbReference type="PROSITE" id="PS51278"/>
    </source>
</evidence>
<dbReference type="GO" id="GO:0006047">
    <property type="term" value="P:UDP-N-acetylglucosamine metabolic process"/>
    <property type="evidence" value="ECO:0007669"/>
    <property type="project" value="TreeGrafter"/>
</dbReference>
<evidence type="ECO:0000256" key="4">
    <source>
        <dbReference type="ARBA" id="ARBA00012916"/>
    </source>
</evidence>
<evidence type="ECO:0000313" key="14">
    <source>
        <dbReference type="Proteomes" id="UP001174909"/>
    </source>
</evidence>
<dbReference type="CDD" id="cd05008">
    <property type="entry name" value="SIS_GlmS_GlmD_1"/>
    <property type="match status" value="1"/>
</dbReference>
<evidence type="ECO:0000256" key="5">
    <source>
        <dbReference type="ARBA" id="ARBA00016090"/>
    </source>
</evidence>
<gene>
    <name evidence="13" type="ORF">GBAR_LOCUS21402</name>
</gene>
<dbReference type="EC" id="2.6.1.16" evidence="4"/>
<dbReference type="InterPro" id="IPR029055">
    <property type="entry name" value="Ntn_hydrolases_N"/>
</dbReference>
<dbReference type="InterPro" id="IPR035466">
    <property type="entry name" value="GlmS/AgaS_SIS"/>
</dbReference>
<organism evidence="13 14">
    <name type="scientific">Geodia barretti</name>
    <name type="common">Barrett's horny sponge</name>
    <dbReference type="NCBI Taxonomy" id="519541"/>
    <lineage>
        <taxon>Eukaryota</taxon>
        <taxon>Metazoa</taxon>
        <taxon>Porifera</taxon>
        <taxon>Demospongiae</taxon>
        <taxon>Heteroscleromorpha</taxon>
        <taxon>Tetractinellida</taxon>
        <taxon>Astrophorina</taxon>
        <taxon>Geodiidae</taxon>
        <taxon>Geodia</taxon>
    </lineage>
</organism>
<evidence type="ECO:0000256" key="2">
    <source>
        <dbReference type="ARBA" id="ARBA00004496"/>
    </source>
</evidence>
<keyword evidence="6" id="KW-0963">Cytoplasm</keyword>
<dbReference type="PROSITE" id="PS51464">
    <property type="entry name" value="SIS"/>
    <property type="match status" value="2"/>
</dbReference>
<dbReference type="GO" id="GO:0006487">
    <property type="term" value="P:protein N-linked glycosylation"/>
    <property type="evidence" value="ECO:0007669"/>
    <property type="project" value="TreeGrafter"/>
</dbReference>
<dbReference type="GO" id="GO:0004360">
    <property type="term" value="F:glutamine-fructose-6-phosphate transaminase (isomerizing) activity"/>
    <property type="evidence" value="ECO:0007669"/>
    <property type="project" value="UniProtKB-EC"/>
</dbReference>
<dbReference type="PROSITE" id="PS51278">
    <property type="entry name" value="GATASE_TYPE_2"/>
    <property type="match status" value="1"/>
</dbReference>
<dbReference type="Pfam" id="PF01380">
    <property type="entry name" value="SIS"/>
    <property type="match status" value="2"/>
</dbReference>
<proteinExistence type="inferred from homology"/>
<reference evidence="13" key="1">
    <citation type="submission" date="2023-03" db="EMBL/GenBank/DDBJ databases">
        <authorList>
            <person name="Steffen K."/>
            <person name="Cardenas P."/>
        </authorList>
    </citation>
    <scope>NUCLEOTIDE SEQUENCE</scope>
</reference>
<dbReference type="FunFam" id="3.40.50.10490:FF:000001">
    <property type="entry name" value="Glutamine--fructose-6-phosphate aminotransferase [isomerizing]"/>
    <property type="match status" value="1"/>
</dbReference>
<feature type="domain" description="Glutamine amidotransferase type-2" evidence="11">
    <location>
        <begin position="2"/>
        <end position="220"/>
    </location>
</feature>
<dbReference type="GO" id="GO:0005829">
    <property type="term" value="C:cytosol"/>
    <property type="evidence" value="ECO:0007669"/>
    <property type="project" value="TreeGrafter"/>
</dbReference>
<evidence type="ECO:0000256" key="8">
    <source>
        <dbReference type="ARBA" id="ARBA00022679"/>
    </source>
</evidence>
<dbReference type="PANTHER" id="PTHR10937:SF0">
    <property type="entry name" value="GLUTAMINE--FRUCTOSE-6-PHOSPHATE TRANSAMINASE (ISOMERIZING)"/>
    <property type="match status" value="1"/>
</dbReference>
<dbReference type="Proteomes" id="UP001174909">
    <property type="component" value="Unassembled WGS sequence"/>
</dbReference>
<protein>
    <recommendedName>
        <fullName evidence="5">Glutamine--fructose-6-phosphate aminotransferase [isomerizing]</fullName>
        <ecNumber evidence="4">2.6.1.16</ecNumber>
    </recommendedName>
</protein>
<dbReference type="InterPro" id="IPR001347">
    <property type="entry name" value="SIS_dom"/>
</dbReference>
<keyword evidence="14" id="KW-1185">Reference proteome</keyword>
<evidence type="ECO:0000256" key="10">
    <source>
        <dbReference type="ARBA" id="ARBA00022962"/>
    </source>
</evidence>
<sequence length="596" mass="64826">MCGIIGAVSNRDIVPTLVDSMRIMEYRGYDSAGIAVINSNGEFDRERCVGKVEKLVHSIQNGSSISGTTGIGHTRWATHGPANEANAHPLISSGRVAVVCNGIIENYEELRHQHLQEGSIYDSATDTEVILHELMKFLDDGLGFLDAVKETVKRLIGSYAFAALCISEPGKIIVAKRGCPLLIGFGDNETFIASDAIALAKIAKSIIVLENGDIAEISGVSETNIIDQFGEEVKRKDESILIQPKLVDLAHYSHYMQKEIFEQGSAVANTLEERITNNCMLEIETFEVEAVRILACGTSYYAGMVARIWLESMGIPCEAEIASEFRYRNPVVPDNALVVAISQSGETADTLAALNQASKLGYKYSLAICNSPFSQMTRVTDLVLHTRAGPEISVASTKAFTTQLVSLLLLMIALAKRRAEIVSELRALPSRIEALLQMDKDIAELSDYFADKEHTLFLGRGTHYPIALEGALKLKEISYIHADAYPAGELKHGPLALIDAKTPTIAVAPNNHLLAKLKANIQEVRARGGKLFVFSDSGTPIKSDELIEVIEVVKSGPFTSPIIHTIALQLLAYHVAVTKGNDVDNPRNLAKSVTVE</sequence>
<evidence type="ECO:0000256" key="6">
    <source>
        <dbReference type="ARBA" id="ARBA00022490"/>
    </source>
</evidence>
<dbReference type="NCBIfam" id="NF001484">
    <property type="entry name" value="PRK00331.1"/>
    <property type="match status" value="1"/>
</dbReference>
<dbReference type="SUPFAM" id="SSF56235">
    <property type="entry name" value="N-terminal nucleophile aminohydrolases (Ntn hydrolases)"/>
    <property type="match status" value="1"/>
</dbReference>
<keyword evidence="10" id="KW-0315">Glutamine amidotransferase</keyword>
<dbReference type="CDD" id="cd05009">
    <property type="entry name" value="SIS_GlmS_GlmD_2"/>
    <property type="match status" value="1"/>
</dbReference>
<dbReference type="InterPro" id="IPR017932">
    <property type="entry name" value="GATase_2_dom"/>
</dbReference>
<keyword evidence="8" id="KW-0808">Transferase</keyword>
<dbReference type="AlphaFoldDB" id="A0AA35SZ90"/>
<dbReference type="NCBIfam" id="TIGR01135">
    <property type="entry name" value="glmS"/>
    <property type="match status" value="1"/>
</dbReference>
<dbReference type="Gene3D" id="3.60.20.10">
    <property type="entry name" value="Glutamine Phosphoribosylpyrophosphate, subunit 1, domain 1"/>
    <property type="match status" value="1"/>
</dbReference>
<dbReference type="InterPro" id="IPR046348">
    <property type="entry name" value="SIS_dom_sf"/>
</dbReference>
<name>A0AA35SZ90_GEOBA</name>
<evidence type="ECO:0000256" key="1">
    <source>
        <dbReference type="ARBA" id="ARBA00001031"/>
    </source>
</evidence>
<dbReference type="InterPro" id="IPR047084">
    <property type="entry name" value="GFAT_N"/>
</dbReference>
<dbReference type="CDD" id="cd00714">
    <property type="entry name" value="GFAT"/>
    <property type="match status" value="1"/>
</dbReference>
<dbReference type="InterPro" id="IPR005855">
    <property type="entry name" value="GFAT"/>
</dbReference>
<comment type="pathway">
    <text evidence="3">Nucleotide-sugar biosynthesis; UDP-N-acetyl-alpha-D-glucosamine biosynthesis; alpha-D-glucosamine 6-phosphate from D-fructose 6-phosphate: step 1/1.</text>
</comment>
<dbReference type="Gene3D" id="3.40.50.10490">
    <property type="entry name" value="Glucose-6-phosphate isomerase like protein, domain 1"/>
    <property type="match status" value="2"/>
</dbReference>
<comment type="catalytic activity">
    <reaction evidence="1">
        <text>D-fructose 6-phosphate + L-glutamine = D-glucosamine 6-phosphate + L-glutamate</text>
        <dbReference type="Rhea" id="RHEA:13237"/>
        <dbReference type="ChEBI" id="CHEBI:29985"/>
        <dbReference type="ChEBI" id="CHEBI:58359"/>
        <dbReference type="ChEBI" id="CHEBI:58725"/>
        <dbReference type="ChEBI" id="CHEBI:61527"/>
        <dbReference type="EC" id="2.6.1.16"/>
    </reaction>
</comment>
<dbReference type="HAMAP" id="MF_00164">
    <property type="entry name" value="GlmS"/>
    <property type="match status" value="1"/>
</dbReference>
<keyword evidence="7 13" id="KW-0032">Aminotransferase</keyword>
<evidence type="ECO:0000256" key="3">
    <source>
        <dbReference type="ARBA" id="ARBA00004775"/>
    </source>
</evidence>
<evidence type="ECO:0000313" key="13">
    <source>
        <dbReference type="EMBL" id="CAI8038384.1"/>
    </source>
</evidence>
<comment type="caution">
    <text evidence="13">The sequence shown here is derived from an EMBL/GenBank/DDBJ whole genome shotgun (WGS) entry which is preliminary data.</text>
</comment>